<name>A0A1X3GTY9_9BRAD</name>
<dbReference type="PROSITE" id="PS50035">
    <property type="entry name" value="PLD"/>
    <property type="match status" value="1"/>
</dbReference>
<dbReference type="Proteomes" id="UP000193553">
    <property type="component" value="Unassembled WGS sequence"/>
</dbReference>
<gene>
    <name evidence="7" type="ORF">BSZ18_01350</name>
</gene>
<sequence>MIKFLHGASILNDAKSLIGNHESADIAVAYWGRGAFALLGITGDKPVRILCDVMSAGCNPYEIEKALKPPLSGSVKVKYLPRLHSKVFLADKAVLVGSANASTNGLGQQGSANIEAATMTNDAKVISAAKEWFDSKWYKEAVTVTPSLLVQAKKVKRPPITGTFLEELIRNPALFGDKVIFWFVNDAASENAIKAFDRIAANHYSKEEQKSWASGEEPFYETGLPKAQAPYQPGDYLVNCAYSNAPVSIVKEPGVLKIASGNSILLTIEDIKRIEGLPFPAIQRKVLCRAAKRYVQLQQANGESEEFEQYANDLHPVFVRLIEEEFKSIAQ</sequence>
<evidence type="ECO:0000313" key="7">
    <source>
        <dbReference type="EMBL" id="OSJ18927.1"/>
    </source>
</evidence>
<dbReference type="Gene3D" id="3.30.870.10">
    <property type="entry name" value="Endonuclease Chain A"/>
    <property type="match status" value="1"/>
</dbReference>
<evidence type="ECO:0000256" key="2">
    <source>
        <dbReference type="ARBA" id="ARBA00004613"/>
    </source>
</evidence>
<protein>
    <recommendedName>
        <fullName evidence="3">Phospholipase D</fullName>
    </recommendedName>
    <alternativeName>
        <fullName evidence="5">Choline phosphatase</fullName>
    </alternativeName>
</protein>
<proteinExistence type="predicted"/>
<evidence type="ECO:0000256" key="4">
    <source>
        <dbReference type="ARBA" id="ARBA00022525"/>
    </source>
</evidence>
<dbReference type="AlphaFoldDB" id="A0A1X3GTY9"/>
<evidence type="ECO:0000259" key="6">
    <source>
        <dbReference type="PROSITE" id="PS50035"/>
    </source>
</evidence>
<organism evidence="7 8">
    <name type="scientific">Bradyrhizobium canariense</name>
    <dbReference type="NCBI Taxonomy" id="255045"/>
    <lineage>
        <taxon>Bacteria</taxon>
        <taxon>Pseudomonadati</taxon>
        <taxon>Pseudomonadota</taxon>
        <taxon>Alphaproteobacteria</taxon>
        <taxon>Hyphomicrobiales</taxon>
        <taxon>Nitrobacteraceae</taxon>
        <taxon>Bradyrhizobium</taxon>
    </lineage>
</organism>
<comment type="caution">
    <text evidence="7">The sequence shown here is derived from an EMBL/GenBank/DDBJ whole genome shotgun (WGS) entry which is preliminary data.</text>
</comment>
<feature type="domain" description="PLD phosphodiesterase" evidence="6">
    <location>
        <begin position="79"/>
        <end position="105"/>
    </location>
</feature>
<dbReference type="RefSeq" id="WP_085357277.1">
    <property type="nucleotide sequence ID" value="NZ_NAFD01000130.1"/>
</dbReference>
<evidence type="ECO:0000256" key="5">
    <source>
        <dbReference type="ARBA" id="ARBA00029594"/>
    </source>
</evidence>
<dbReference type="EMBL" id="NAFI01000121">
    <property type="protein sequence ID" value="OSJ18927.1"/>
    <property type="molecule type" value="Genomic_DNA"/>
</dbReference>
<dbReference type="OrthoDB" id="7605423at2"/>
<keyword evidence="4" id="KW-0964">Secreted</keyword>
<dbReference type="Pfam" id="PF13091">
    <property type="entry name" value="PLDc_2"/>
    <property type="match status" value="1"/>
</dbReference>
<evidence type="ECO:0000256" key="3">
    <source>
        <dbReference type="ARBA" id="ARBA00018392"/>
    </source>
</evidence>
<dbReference type="GO" id="GO:0003824">
    <property type="term" value="F:catalytic activity"/>
    <property type="evidence" value="ECO:0007669"/>
    <property type="project" value="InterPro"/>
</dbReference>
<dbReference type="SUPFAM" id="SSF56024">
    <property type="entry name" value="Phospholipase D/nuclease"/>
    <property type="match status" value="1"/>
</dbReference>
<dbReference type="GO" id="GO:0005576">
    <property type="term" value="C:extracellular region"/>
    <property type="evidence" value="ECO:0007669"/>
    <property type="project" value="UniProtKB-SubCell"/>
</dbReference>
<evidence type="ECO:0000313" key="8">
    <source>
        <dbReference type="Proteomes" id="UP000193553"/>
    </source>
</evidence>
<dbReference type="InterPro" id="IPR025202">
    <property type="entry name" value="PLD-like_dom"/>
</dbReference>
<dbReference type="CDD" id="cd09117">
    <property type="entry name" value="PLDc_Bfil_DEXD_like"/>
    <property type="match status" value="1"/>
</dbReference>
<dbReference type="GO" id="GO:0006793">
    <property type="term" value="P:phosphorus metabolic process"/>
    <property type="evidence" value="ECO:0007669"/>
    <property type="project" value="UniProtKB-ARBA"/>
</dbReference>
<comment type="subcellular location">
    <subcellularLocation>
        <location evidence="2">Secreted</location>
    </subcellularLocation>
</comment>
<reference evidence="7 8" key="1">
    <citation type="submission" date="2017-03" db="EMBL/GenBank/DDBJ databases">
        <title>Whole genome sequences of fourteen strains of Bradyrhizobium canariense and one strain of Bradyrhizobium japonicum isolated from Lupinus (Papilionoideae: Genisteae) species in Algeria.</title>
        <authorList>
            <person name="Crovadore J."/>
            <person name="Chekireb D."/>
            <person name="Brachmann A."/>
            <person name="Chablais R."/>
            <person name="Cochard B."/>
            <person name="Lefort F."/>
        </authorList>
    </citation>
    <scope>NUCLEOTIDE SEQUENCE [LARGE SCALE GENOMIC DNA]</scope>
    <source>
        <strain evidence="7 8">UBMA195</strain>
    </source>
</reference>
<dbReference type="InterPro" id="IPR001736">
    <property type="entry name" value="PLipase_D/transphosphatidylase"/>
</dbReference>
<evidence type="ECO:0000256" key="1">
    <source>
        <dbReference type="ARBA" id="ARBA00003145"/>
    </source>
</evidence>
<comment type="function">
    <text evidence="1">Could be a virulence factor.</text>
</comment>
<accession>A0A1X3GTY9</accession>